<accession>A0ABQ2B2K4</accession>
<dbReference type="RefSeq" id="WP_188573743.1">
    <property type="nucleotide sequence ID" value="NZ_BMFW01000051.1"/>
</dbReference>
<comment type="caution">
    <text evidence="2">The sequence shown here is derived from an EMBL/GenBank/DDBJ whole genome shotgun (WGS) entry which is preliminary data.</text>
</comment>
<protein>
    <submittedName>
        <fullName evidence="2">Membrane protein</fullName>
    </submittedName>
</protein>
<name>A0ABQ2B2K4_9MICC</name>
<proteinExistence type="predicted"/>
<keyword evidence="1" id="KW-0812">Transmembrane</keyword>
<feature type="transmembrane region" description="Helical" evidence="1">
    <location>
        <begin position="128"/>
        <end position="149"/>
    </location>
</feature>
<gene>
    <name evidence="2" type="ORF">GCM10007170_45190</name>
</gene>
<dbReference type="Proteomes" id="UP000643279">
    <property type="component" value="Unassembled WGS sequence"/>
</dbReference>
<sequence>MQLVELALIGVPVIAAGGAGVLATFRPPGPRVTSGLQHFATGVVIAAAALELLPEVVRESGVVSVVGFAAGIAVMFGMRAITGRLEDRAGTGRASSLPWGMIGATAIDFLIDGVILGAGFTAGGHTGVLLSIALAIEYLFVSLSLAGAIGPEPRKAALIAIPVLLSLLTVGGTFLGLWLLSGAAPVTLAAVLAFGAVAFMYLATEELLVEAHARGETAIGSSAFYIGFLAVLILEQALR</sequence>
<organism evidence="2 3">
    <name type="scientific">Arthrobacter liuii</name>
    <dbReference type="NCBI Taxonomy" id="1476996"/>
    <lineage>
        <taxon>Bacteria</taxon>
        <taxon>Bacillati</taxon>
        <taxon>Actinomycetota</taxon>
        <taxon>Actinomycetes</taxon>
        <taxon>Micrococcales</taxon>
        <taxon>Micrococcaceae</taxon>
        <taxon>Arthrobacter</taxon>
    </lineage>
</organism>
<keyword evidence="3" id="KW-1185">Reference proteome</keyword>
<feature type="transmembrane region" description="Helical" evidence="1">
    <location>
        <begin position="60"/>
        <end position="78"/>
    </location>
</feature>
<feature type="transmembrane region" description="Helical" evidence="1">
    <location>
        <begin position="36"/>
        <end position="54"/>
    </location>
</feature>
<feature type="transmembrane region" description="Helical" evidence="1">
    <location>
        <begin position="156"/>
        <end position="180"/>
    </location>
</feature>
<keyword evidence="1" id="KW-1133">Transmembrane helix</keyword>
<keyword evidence="1" id="KW-0472">Membrane</keyword>
<dbReference type="EMBL" id="BMFW01000051">
    <property type="protein sequence ID" value="GGI02747.1"/>
    <property type="molecule type" value="Genomic_DNA"/>
</dbReference>
<evidence type="ECO:0000256" key="1">
    <source>
        <dbReference type="SAM" id="Phobius"/>
    </source>
</evidence>
<feature type="transmembrane region" description="Helical" evidence="1">
    <location>
        <begin position="6"/>
        <end position="24"/>
    </location>
</feature>
<evidence type="ECO:0000313" key="2">
    <source>
        <dbReference type="EMBL" id="GGI02747.1"/>
    </source>
</evidence>
<feature type="transmembrane region" description="Helical" evidence="1">
    <location>
        <begin position="99"/>
        <end position="122"/>
    </location>
</feature>
<feature type="transmembrane region" description="Helical" evidence="1">
    <location>
        <begin position="186"/>
        <end position="203"/>
    </location>
</feature>
<evidence type="ECO:0000313" key="3">
    <source>
        <dbReference type="Proteomes" id="UP000643279"/>
    </source>
</evidence>
<feature type="transmembrane region" description="Helical" evidence="1">
    <location>
        <begin position="215"/>
        <end position="234"/>
    </location>
</feature>
<reference evidence="3" key="1">
    <citation type="journal article" date="2019" name="Int. J. Syst. Evol. Microbiol.">
        <title>The Global Catalogue of Microorganisms (GCM) 10K type strain sequencing project: providing services to taxonomists for standard genome sequencing and annotation.</title>
        <authorList>
            <consortium name="The Broad Institute Genomics Platform"/>
            <consortium name="The Broad Institute Genome Sequencing Center for Infectious Disease"/>
            <person name="Wu L."/>
            <person name="Ma J."/>
        </authorList>
    </citation>
    <scope>NUCLEOTIDE SEQUENCE [LARGE SCALE GENOMIC DNA]</scope>
    <source>
        <strain evidence="3">CGMCC 1.12778</strain>
    </source>
</reference>